<keyword evidence="2" id="KW-0255">Endonuclease</keyword>
<name>A0A078LMY9_CITKO</name>
<evidence type="ECO:0000256" key="1">
    <source>
        <dbReference type="ARBA" id="ARBA00022722"/>
    </source>
</evidence>
<keyword evidence="1" id="KW-0540">Nuclease</keyword>
<proteinExistence type="predicted"/>
<organism evidence="5">
    <name type="scientific">Citrobacter koseri</name>
    <name type="common">Citrobacter diversus</name>
    <dbReference type="NCBI Taxonomy" id="545"/>
    <lineage>
        <taxon>Bacteria</taxon>
        <taxon>Pseudomonadati</taxon>
        <taxon>Pseudomonadota</taxon>
        <taxon>Gammaproteobacteria</taxon>
        <taxon>Enterobacterales</taxon>
        <taxon>Enterobacteriaceae</taxon>
        <taxon>Citrobacter</taxon>
    </lineage>
</organism>
<dbReference type="SUPFAM" id="SSF50199">
    <property type="entry name" value="Staphylococcal nuclease"/>
    <property type="match status" value="1"/>
</dbReference>
<protein>
    <submittedName>
        <fullName evidence="5">Putative partition-related protein</fullName>
    </submittedName>
</protein>
<sequence length="154" mass="17694">MKFKFLILLIALPLSVLADIEGKVVRILDGDTLDVLQEGNKISRIRLEGIDAPEKSQPYGQRSRQMLTMLTANKWVNVKSHGSDHYGRILGEIYAPDNINEKMITTGMAWAYRYHGKPTNEKYLILENKARSNKSGLWANPDAIEPWKWRKNNR</sequence>
<dbReference type="InterPro" id="IPR002071">
    <property type="entry name" value="Thermonucl_AS"/>
</dbReference>
<feature type="domain" description="TNase-like" evidence="4">
    <location>
        <begin position="18"/>
        <end position="140"/>
    </location>
</feature>
<dbReference type="PANTHER" id="PTHR12302:SF3">
    <property type="entry name" value="SERINE_THREONINE-PROTEIN KINASE 31"/>
    <property type="match status" value="1"/>
</dbReference>
<dbReference type="AlphaFoldDB" id="A0A078LMY9"/>
<evidence type="ECO:0000256" key="3">
    <source>
        <dbReference type="ARBA" id="ARBA00022801"/>
    </source>
</evidence>
<dbReference type="EMBL" id="LK931338">
    <property type="protein sequence ID" value="CDZ86722.1"/>
    <property type="molecule type" value="Genomic_DNA"/>
</dbReference>
<accession>A0A078LMY9</accession>
<evidence type="ECO:0000313" key="5">
    <source>
        <dbReference type="EMBL" id="CDZ86722.1"/>
    </source>
</evidence>
<dbReference type="PROSITE" id="PS01123">
    <property type="entry name" value="TNASE_1"/>
    <property type="match status" value="1"/>
</dbReference>
<gene>
    <name evidence="5" type="ORF">BN1086_04975</name>
</gene>
<dbReference type="Gene3D" id="2.40.50.90">
    <property type="match status" value="1"/>
</dbReference>
<keyword evidence="3" id="KW-0378">Hydrolase</keyword>
<dbReference type="GO" id="GO:0016787">
    <property type="term" value="F:hydrolase activity"/>
    <property type="evidence" value="ECO:0007669"/>
    <property type="project" value="UniProtKB-KW"/>
</dbReference>
<dbReference type="GO" id="GO:0004519">
    <property type="term" value="F:endonuclease activity"/>
    <property type="evidence" value="ECO:0007669"/>
    <property type="project" value="UniProtKB-KW"/>
</dbReference>
<dbReference type="InterPro" id="IPR035437">
    <property type="entry name" value="SNase_OB-fold_sf"/>
</dbReference>
<dbReference type="PANTHER" id="PTHR12302">
    <property type="entry name" value="EBNA2 BINDING PROTEIN P100"/>
    <property type="match status" value="1"/>
</dbReference>
<dbReference type="InterPro" id="IPR016071">
    <property type="entry name" value="Staphylococal_nuclease_OB-fold"/>
</dbReference>
<dbReference type="PROSITE" id="PS50830">
    <property type="entry name" value="TNASE_3"/>
    <property type="match status" value="1"/>
</dbReference>
<dbReference type="Pfam" id="PF00565">
    <property type="entry name" value="SNase"/>
    <property type="match status" value="1"/>
</dbReference>
<dbReference type="SMART" id="SM00318">
    <property type="entry name" value="SNc"/>
    <property type="match status" value="1"/>
</dbReference>
<evidence type="ECO:0000256" key="2">
    <source>
        <dbReference type="ARBA" id="ARBA00022759"/>
    </source>
</evidence>
<reference evidence="5" key="1">
    <citation type="submission" date="2014-06" db="EMBL/GenBank/DDBJ databases">
        <authorList>
            <person name="Urmite Genomes Urmite Genomes"/>
        </authorList>
    </citation>
    <scope>NUCLEOTIDE SEQUENCE</scope>
</reference>
<evidence type="ECO:0000259" key="4">
    <source>
        <dbReference type="PROSITE" id="PS50830"/>
    </source>
</evidence>
<dbReference type="GO" id="GO:0003676">
    <property type="term" value="F:nucleic acid binding"/>
    <property type="evidence" value="ECO:0007669"/>
    <property type="project" value="InterPro"/>
</dbReference>
<dbReference type="PATRIC" id="fig|545.12.peg.5015"/>